<reference evidence="1 2" key="1">
    <citation type="submission" date="2008-06" db="EMBL/GenBank/DDBJ databases">
        <title>Complete sequence of Chloroherpeton thalassium ATCC 35110.</title>
        <authorList>
            <consortium name="US DOE Joint Genome Institute"/>
            <person name="Lucas S."/>
            <person name="Copeland A."/>
            <person name="Lapidus A."/>
            <person name="Glavina del Rio T."/>
            <person name="Dalin E."/>
            <person name="Tice H."/>
            <person name="Bruce D."/>
            <person name="Goodwin L."/>
            <person name="Pitluck S."/>
            <person name="Schmutz J."/>
            <person name="Larimer F."/>
            <person name="Land M."/>
            <person name="Hauser L."/>
            <person name="Kyrpides N."/>
            <person name="Mikhailova N."/>
            <person name="Liu Z."/>
            <person name="Li T."/>
            <person name="Zhao F."/>
            <person name="Overmann J."/>
            <person name="Bryant D.A."/>
            <person name="Richardson P."/>
        </authorList>
    </citation>
    <scope>NUCLEOTIDE SEQUENCE [LARGE SCALE GENOMIC DNA]</scope>
    <source>
        <strain evidence="2">ATCC 35110 / GB-78</strain>
    </source>
</reference>
<evidence type="ECO:0000313" key="2">
    <source>
        <dbReference type="Proteomes" id="UP000001208"/>
    </source>
</evidence>
<dbReference type="Proteomes" id="UP000001208">
    <property type="component" value="Chromosome"/>
</dbReference>
<keyword evidence="2" id="KW-1185">Reference proteome</keyword>
<dbReference type="RefSeq" id="WP_012499792.1">
    <property type="nucleotide sequence ID" value="NC_011026.1"/>
</dbReference>
<accession>B3QZ15</accession>
<dbReference type="AlphaFoldDB" id="B3QZ15"/>
<organism evidence="1 2">
    <name type="scientific">Chloroherpeton thalassium (strain ATCC 35110 / GB-78)</name>
    <dbReference type="NCBI Taxonomy" id="517418"/>
    <lineage>
        <taxon>Bacteria</taxon>
        <taxon>Pseudomonadati</taxon>
        <taxon>Chlorobiota</taxon>
        <taxon>Chlorobiia</taxon>
        <taxon>Chlorobiales</taxon>
        <taxon>Chloroherpetonaceae</taxon>
        <taxon>Chloroherpeton</taxon>
    </lineage>
</organism>
<sequence length="137" mass="15535">MKKNLITTIGLISVVLLISCASSQNVVHEIRFRKLFTEEPVSASEESQATLSVVNETSSPKLFVIEGIDEGAEKFKMQFTLKGNKDYFLKPGKYQITYYAVFSLEQVSKTFEIAAGEKLKVKFFDIDEYKSDFIIID</sequence>
<protein>
    <recommendedName>
        <fullName evidence="3">Lipoprotein</fullName>
    </recommendedName>
</protein>
<dbReference type="KEGG" id="cts:Ctha_1245"/>
<dbReference type="PROSITE" id="PS51257">
    <property type="entry name" value="PROKAR_LIPOPROTEIN"/>
    <property type="match status" value="1"/>
</dbReference>
<evidence type="ECO:0000313" key="1">
    <source>
        <dbReference type="EMBL" id="ACF13708.1"/>
    </source>
</evidence>
<dbReference type="EMBL" id="CP001100">
    <property type="protein sequence ID" value="ACF13708.1"/>
    <property type="molecule type" value="Genomic_DNA"/>
</dbReference>
<evidence type="ECO:0008006" key="3">
    <source>
        <dbReference type="Google" id="ProtNLM"/>
    </source>
</evidence>
<proteinExistence type="predicted"/>
<gene>
    <name evidence="1" type="ordered locus">Ctha_1245</name>
</gene>
<name>B3QZ15_CHLT3</name>
<dbReference type="HOGENOM" id="CLU_1861638_0_0_10"/>